<dbReference type="Pfam" id="PF00106">
    <property type="entry name" value="adh_short"/>
    <property type="match status" value="1"/>
</dbReference>
<evidence type="ECO:0000256" key="4">
    <source>
        <dbReference type="RuleBase" id="RU000363"/>
    </source>
</evidence>
<organism evidence="5 6">
    <name type="scientific">Oldenlandia corymbosa var. corymbosa</name>
    <dbReference type="NCBI Taxonomy" id="529605"/>
    <lineage>
        <taxon>Eukaryota</taxon>
        <taxon>Viridiplantae</taxon>
        <taxon>Streptophyta</taxon>
        <taxon>Embryophyta</taxon>
        <taxon>Tracheophyta</taxon>
        <taxon>Spermatophyta</taxon>
        <taxon>Magnoliopsida</taxon>
        <taxon>eudicotyledons</taxon>
        <taxon>Gunneridae</taxon>
        <taxon>Pentapetalae</taxon>
        <taxon>asterids</taxon>
        <taxon>lamiids</taxon>
        <taxon>Gentianales</taxon>
        <taxon>Rubiaceae</taxon>
        <taxon>Rubioideae</taxon>
        <taxon>Spermacoceae</taxon>
        <taxon>Hedyotis-Oldenlandia complex</taxon>
        <taxon>Oldenlandia</taxon>
    </lineage>
</organism>
<dbReference type="PRINTS" id="PR00080">
    <property type="entry name" value="SDRFAMILY"/>
</dbReference>
<keyword evidence="6" id="KW-1185">Reference proteome</keyword>
<dbReference type="Pfam" id="PF13561">
    <property type="entry name" value="adh_short_C2"/>
    <property type="match status" value="1"/>
</dbReference>
<dbReference type="InterPro" id="IPR002347">
    <property type="entry name" value="SDR_fam"/>
</dbReference>
<evidence type="ECO:0000313" key="6">
    <source>
        <dbReference type="Proteomes" id="UP001161247"/>
    </source>
</evidence>
<accession>A0AAV1EH26</accession>
<dbReference type="Proteomes" id="UP001161247">
    <property type="component" value="Chromosome 9"/>
</dbReference>
<dbReference type="FunFam" id="3.40.50.720:FF:000312">
    <property type="entry name" value="(+)-neomenthol dehydrogenase"/>
    <property type="match status" value="1"/>
</dbReference>
<dbReference type="PANTHER" id="PTHR43490:SF98">
    <property type="entry name" value="OS02G0640600 PROTEIN"/>
    <property type="match status" value="1"/>
</dbReference>
<dbReference type="InterPro" id="IPR036291">
    <property type="entry name" value="NAD(P)-bd_dom_sf"/>
</dbReference>
<evidence type="ECO:0000256" key="2">
    <source>
        <dbReference type="ARBA" id="ARBA00022857"/>
    </source>
</evidence>
<protein>
    <submittedName>
        <fullName evidence="5">OLC1v1020489C1</fullName>
    </submittedName>
</protein>
<comment type="similarity">
    <text evidence="1 4">Belongs to the short-chain dehydrogenases/reductases (SDR) family.</text>
</comment>
<proteinExistence type="inferred from homology"/>
<evidence type="ECO:0000313" key="5">
    <source>
        <dbReference type="EMBL" id="CAI9118862.1"/>
    </source>
</evidence>
<dbReference type="SUPFAM" id="SSF51735">
    <property type="entry name" value="NAD(P)-binding Rossmann-fold domains"/>
    <property type="match status" value="1"/>
</dbReference>
<dbReference type="Gene3D" id="3.40.50.720">
    <property type="entry name" value="NAD(P)-binding Rossmann-like Domain"/>
    <property type="match status" value="1"/>
</dbReference>
<dbReference type="GO" id="GO:0016491">
    <property type="term" value="F:oxidoreductase activity"/>
    <property type="evidence" value="ECO:0007669"/>
    <property type="project" value="UniProtKB-KW"/>
</dbReference>
<evidence type="ECO:0000256" key="3">
    <source>
        <dbReference type="ARBA" id="ARBA00023002"/>
    </source>
</evidence>
<sequence length="299" mass="32446">MAETKRFAVVTGANKGIGFEVCRQLASHGITVVLTARDEKRGLDALHKLRESSGFQDDLLLFHQLDVANPSSVASLAEFINNQFGRLDILVNNAGNSGVQVDVDAVKAAAEVSLEAQWEVMKSTMTSSYESTQECLEVNYYGAKRMVEAFLPLLKFSQLPVIVNVSSSAGRLKTIPSERVKGILSDVDNLTEDTVDELMNEFMKDFKEGALEANGWPVLLSGYKVSKAAMNAYTRLLSKKHQNIKVNCVCPGFAKTDINFNTGISTAEECAGNVAKAALLPDDGPSGLFFVSGEVSFFD</sequence>
<dbReference type="PRINTS" id="PR00081">
    <property type="entry name" value="GDHRDH"/>
</dbReference>
<name>A0AAV1EH26_OLDCO</name>
<gene>
    <name evidence="5" type="ORF">OLC1_LOCUS24637</name>
</gene>
<keyword evidence="2" id="KW-0521">NADP</keyword>
<dbReference type="EMBL" id="OX459126">
    <property type="protein sequence ID" value="CAI9118862.1"/>
    <property type="molecule type" value="Genomic_DNA"/>
</dbReference>
<dbReference type="PANTHER" id="PTHR43490">
    <property type="entry name" value="(+)-NEOMENTHOL DEHYDROGENASE"/>
    <property type="match status" value="1"/>
</dbReference>
<reference evidence="5" key="1">
    <citation type="submission" date="2023-03" db="EMBL/GenBank/DDBJ databases">
        <authorList>
            <person name="Julca I."/>
        </authorList>
    </citation>
    <scope>NUCLEOTIDE SEQUENCE</scope>
</reference>
<evidence type="ECO:0000256" key="1">
    <source>
        <dbReference type="ARBA" id="ARBA00006484"/>
    </source>
</evidence>
<keyword evidence="3" id="KW-0560">Oxidoreductase</keyword>
<dbReference type="AlphaFoldDB" id="A0AAV1EH26"/>
<dbReference type="GO" id="GO:0016020">
    <property type="term" value="C:membrane"/>
    <property type="evidence" value="ECO:0007669"/>
    <property type="project" value="TreeGrafter"/>
</dbReference>